<organism evidence="4 5">
    <name type="scientific">Mucilaginibacter pineti</name>
    <dbReference type="NCBI Taxonomy" id="1391627"/>
    <lineage>
        <taxon>Bacteria</taxon>
        <taxon>Pseudomonadati</taxon>
        <taxon>Bacteroidota</taxon>
        <taxon>Sphingobacteriia</taxon>
        <taxon>Sphingobacteriales</taxon>
        <taxon>Sphingobacteriaceae</taxon>
        <taxon>Mucilaginibacter</taxon>
    </lineage>
</organism>
<dbReference type="STRING" id="1391627.SAMN05216464_11717"/>
<dbReference type="Gene3D" id="3.40.50.1820">
    <property type="entry name" value="alpha/beta hydrolase"/>
    <property type="match status" value="1"/>
</dbReference>
<dbReference type="EMBL" id="FNAI01000017">
    <property type="protein sequence ID" value="SDF38576.1"/>
    <property type="molecule type" value="Genomic_DNA"/>
</dbReference>
<evidence type="ECO:0000256" key="1">
    <source>
        <dbReference type="ARBA" id="ARBA00022801"/>
    </source>
</evidence>
<feature type="signal peptide" evidence="2">
    <location>
        <begin position="1"/>
        <end position="23"/>
    </location>
</feature>
<dbReference type="OrthoDB" id="9777975at2"/>
<sequence>MGRKLTAFYLGLLAVFVLQQANAQVVDTLALNNVKLYRSIPYGKTDPNQNIDLYVPLNAAKPMPTILWIHGGAWEGGFKNWIDVAYLTQHGYAIASIEYRFSQTAKFPAQVIDCNEAIYFMWKNAAKYGLDTSRFVIGGASAGGHLASLIGMSANNHMASFYNDVKKESKVSLKAVLDFYGPADFNATHGKAVALDHDSQASVITKLLGASILDRPDLAKIASPVTYVDKHDPPVLILHGDADELVPFFESQLFNSWLKLAGVKSQLVKLPGIGHAGPAFSDPEHQKIVLDFLNEVLKK</sequence>
<evidence type="ECO:0000313" key="5">
    <source>
        <dbReference type="Proteomes" id="UP000199072"/>
    </source>
</evidence>
<keyword evidence="5" id="KW-1185">Reference proteome</keyword>
<dbReference type="Pfam" id="PF20434">
    <property type="entry name" value="BD-FAE"/>
    <property type="match status" value="1"/>
</dbReference>
<dbReference type="SUPFAM" id="SSF53474">
    <property type="entry name" value="alpha/beta-Hydrolases"/>
    <property type="match status" value="1"/>
</dbReference>
<dbReference type="Proteomes" id="UP000199072">
    <property type="component" value="Unassembled WGS sequence"/>
</dbReference>
<dbReference type="GO" id="GO:0016787">
    <property type="term" value="F:hydrolase activity"/>
    <property type="evidence" value="ECO:0007669"/>
    <property type="project" value="UniProtKB-KW"/>
</dbReference>
<reference evidence="4 5" key="1">
    <citation type="submission" date="2016-10" db="EMBL/GenBank/DDBJ databases">
        <authorList>
            <person name="de Groot N.N."/>
        </authorList>
    </citation>
    <scope>NUCLEOTIDE SEQUENCE [LARGE SCALE GENOMIC DNA]</scope>
    <source>
        <strain evidence="4 5">47C3B</strain>
    </source>
</reference>
<dbReference type="PANTHER" id="PTHR48081">
    <property type="entry name" value="AB HYDROLASE SUPERFAMILY PROTEIN C4A8.06C"/>
    <property type="match status" value="1"/>
</dbReference>
<dbReference type="InterPro" id="IPR050300">
    <property type="entry name" value="GDXG_lipolytic_enzyme"/>
</dbReference>
<evidence type="ECO:0000256" key="2">
    <source>
        <dbReference type="SAM" id="SignalP"/>
    </source>
</evidence>
<name>A0A1G7KN66_9SPHI</name>
<protein>
    <submittedName>
        <fullName evidence="4">Acetyl esterase/lipase</fullName>
    </submittedName>
</protein>
<feature type="chain" id="PRO_5011660742" evidence="2">
    <location>
        <begin position="24"/>
        <end position="299"/>
    </location>
</feature>
<dbReference type="PANTHER" id="PTHR48081:SF13">
    <property type="entry name" value="ALPHA_BETA HYDROLASE"/>
    <property type="match status" value="1"/>
</dbReference>
<dbReference type="RefSeq" id="WP_091154959.1">
    <property type="nucleotide sequence ID" value="NZ_FNAI01000017.1"/>
</dbReference>
<gene>
    <name evidence="4" type="ORF">SAMN05216464_11717</name>
</gene>
<keyword evidence="1" id="KW-0378">Hydrolase</keyword>
<dbReference type="InterPro" id="IPR049492">
    <property type="entry name" value="BD-FAE-like_dom"/>
</dbReference>
<feature type="domain" description="BD-FAE-like" evidence="3">
    <location>
        <begin position="51"/>
        <end position="258"/>
    </location>
</feature>
<dbReference type="AlphaFoldDB" id="A0A1G7KN66"/>
<keyword evidence="2" id="KW-0732">Signal</keyword>
<evidence type="ECO:0000313" key="4">
    <source>
        <dbReference type="EMBL" id="SDF38576.1"/>
    </source>
</evidence>
<proteinExistence type="predicted"/>
<dbReference type="InterPro" id="IPR029058">
    <property type="entry name" value="AB_hydrolase_fold"/>
</dbReference>
<accession>A0A1G7KN66</accession>
<evidence type="ECO:0000259" key="3">
    <source>
        <dbReference type="Pfam" id="PF20434"/>
    </source>
</evidence>